<gene>
    <name evidence="1" type="ORF">TSG867_LOCUS16513</name>
</gene>
<accession>A0A820RYN1</accession>
<organism evidence="1 2">
    <name type="scientific">Rotaria socialis</name>
    <dbReference type="NCBI Taxonomy" id="392032"/>
    <lineage>
        <taxon>Eukaryota</taxon>
        <taxon>Metazoa</taxon>
        <taxon>Spiralia</taxon>
        <taxon>Gnathifera</taxon>
        <taxon>Rotifera</taxon>
        <taxon>Eurotatoria</taxon>
        <taxon>Bdelloidea</taxon>
        <taxon>Philodinida</taxon>
        <taxon>Philodinidae</taxon>
        <taxon>Rotaria</taxon>
    </lineage>
</organism>
<comment type="caution">
    <text evidence="1">The sequence shown here is derived from an EMBL/GenBank/DDBJ whole genome shotgun (WGS) entry which is preliminary data.</text>
</comment>
<proteinExistence type="predicted"/>
<evidence type="ECO:0000313" key="2">
    <source>
        <dbReference type="Proteomes" id="UP000663862"/>
    </source>
</evidence>
<protein>
    <submittedName>
        <fullName evidence="1">Uncharacterized protein</fullName>
    </submittedName>
</protein>
<sequence length="221" mass="25539">MLFTVISILHQRDQFSESRYLCNGLMREVTLNYQLYQSDLPSGNITVVQGSTSRVGRIQYRPQFYIGYNQTCDRCQVNRYLICQNTKCQCPRLATYWDGQMCQNQLSYMYKLGATAILFDDIPNLNRVQSVVPPVYNNISWTHAQYLNATAPASTDYQHICSSNQVVFRFNVRMIIQTSIANTTFAINSFVIAAGWPNSISNNCWISYYNTNVYNYSCNQY</sequence>
<dbReference type="AlphaFoldDB" id="A0A820RYN1"/>
<dbReference type="EMBL" id="CAJOBQ010001010">
    <property type="protein sequence ID" value="CAF4445053.1"/>
    <property type="molecule type" value="Genomic_DNA"/>
</dbReference>
<evidence type="ECO:0000313" key="1">
    <source>
        <dbReference type="EMBL" id="CAF4445053.1"/>
    </source>
</evidence>
<reference evidence="1" key="1">
    <citation type="submission" date="2021-02" db="EMBL/GenBank/DDBJ databases">
        <authorList>
            <person name="Nowell W R."/>
        </authorList>
    </citation>
    <scope>NUCLEOTIDE SEQUENCE</scope>
</reference>
<dbReference type="Proteomes" id="UP000663862">
    <property type="component" value="Unassembled WGS sequence"/>
</dbReference>
<name>A0A820RYN1_9BILA</name>